<dbReference type="Pfam" id="PF04542">
    <property type="entry name" value="Sigma70_r2"/>
    <property type="match status" value="1"/>
</dbReference>
<keyword evidence="8" id="KW-1185">Reference proteome</keyword>
<dbReference type="InterPro" id="IPR013325">
    <property type="entry name" value="RNA_pol_sigma_r2"/>
</dbReference>
<keyword evidence="2" id="KW-0731">Sigma factor</keyword>
<keyword evidence="4" id="KW-0804">Transcription</keyword>
<evidence type="ECO:0000313" key="7">
    <source>
        <dbReference type="EMBL" id="GEL24319.1"/>
    </source>
</evidence>
<dbReference type="EMBL" id="BJVJ01000031">
    <property type="protein sequence ID" value="GEL24319.1"/>
    <property type="molecule type" value="Genomic_DNA"/>
</dbReference>
<feature type="region of interest" description="Disordered" evidence="5">
    <location>
        <begin position="1"/>
        <end position="22"/>
    </location>
</feature>
<evidence type="ECO:0000256" key="4">
    <source>
        <dbReference type="ARBA" id="ARBA00023163"/>
    </source>
</evidence>
<keyword evidence="1" id="KW-0805">Transcription regulation</keyword>
<dbReference type="GO" id="GO:0003677">
    <property type="term" value="F:DNA binding"/>
    <property type="evidence" value="ECO:0007669"/>
    <property type="project" value="UniProtKB-KW"/>
</dbReference>
<dbReference type="InterPro" id="IPR007627">
    <property type="entry name" value="RNA_pol_sigma70_r2"/>
</dbReference>
<dbReference type="GO" id="GO:0006352">
    <property type="term" value="P:DNA-templated transcription initiation"/>
    <property type="evidence" value="ECO:0007669"/>
    <property type="project" value="InterPro"/>
</dbReference>
<organism evidence="7 8">
    <name type="scientific">Pseudonocardia sulfidoxydans NBRC 16205</name>
    <dbReference type="NCBI Taxonomy" id="1223511"/>
    <lineage>
        <taxon>Bacteria</taxon>
        <taxon>Bacillati</taxon>
        <taxon>Actinomycetota</taxon>
        <taxon>Actinomycetes</taxon>
        <taxon>Pseudonocardiales</taxon>
        <taxon>Pseudonocardiaceae</taxon>
        <taxon>Pseudonocardia</taxon>
    </lineage>
</organism>
<accession>A0A511DHQ6</accession>
<evidence type="ECO:0000259" key="6">
    <source>
        <dbReference type="Pfam" id="PF04542"/>
    </source>
</evidence>
<dbReference type="Proteomes" id="UP000321685">
    <property type="component" value="Unassembled WGS sequence"/>
</dbReference>
<sequence>MSTPLPPTTEPTDDDLLRRSRAGDPGATTAIVARHGVAVRAAVRAFRLQDADAADAVQNTWVRLLERGATIRDPQRLRGWLVRTAGRECLALLRRSRRELPTDVGLDEIAALVPGPEAVAIAADVRRVVADVVADLSGRRRQVVDALFYLPGDGYALLRGCGIPHGSIGPTRGRLLRDLRGTMRTREIDAAVA</sequence>
<evidence type="ECO:0000256" key="2">
    <source>
        <dbReference type="ARBA" id="ARBA00023082"/>
    </source>
</evidence>
<comment type="caution">
    <text evidence="7">The sequence shown here is derived from an EMBL/GenBank/DDBJ whole genome shotgun (WGS) entry which is preliminary data.</text>
</comment>
<evidence type="ECO:0000256" key="5">
    <source>
        <dbReference type="SAM" id="MobiDB-lite"/>
    </source>
</evidence>
<feature type="domain" description="RNA polymerase sigma-70 region 2" evidence="6">
    <location>
        <begin position="32"/>
        <end position="98"/>
    </location>
</feature>
<dbReference type="Gene3D" id="1.10.1740.10">
    <property type="match status" value="1"/>
</dbReference>
<evidence type="ECO:0000256" key="1">
    <source>
        <dbReference type="ARBA" id="ARBA00023015"/>
    </source>
</evidence>
<gene>
    <name evidence="7" type="ORF">PSU4_32730</name>
</gene>
<dbReference type="InterPro" id="IPR039425">
    <property type="entry name" value="RNA_pol_sigma-70-like"/>
</dbReference>
<keyword evidence="3" id="KW-0238">DNA-binding</keyword>
<evidence type="ECO:0000256" key="3">
    <source>
        <dbReference type="ARBA" id="ARBA00023125"/>
    </source>
</evidence>
<dbReference type="SUPFAM" id="SSF88946">
    <property type="entry name" value="Sigma2 domain of RNA polymerase sigma factors"/>
    <property type="match status" value="1"/>
</dbReference>
<protein>
    <recommendedName>
        <fullName evidence="6">RNA polymerase sigma-70 region 2 domain-containing protein</fullName>
    </recommendedName>
</protein>
<dbReference type="AlphaFoldDB" id="A0A511DHQ6"/>
<dbReference type="GO" id="GO:0016987">
    <property type="term" value="F:sigma factor activity"/>
    <property type="evidence" value="ECO:0007669"/>
    <property type="project" value="UniProtKB-KW"/>
</dbReference>
<evidence type="ECO:0000313" key="8">
    <source>
        <dbReference type="Proteomes" id="UP000321685"/>
    </source>
</evidence>
<dbReference type="PANTHER" id="PTHR43133:SF8">
    <property type="entry name" value="RNA POLYMERASE SIGMA FACTOR HI_1459-RELATED"/>
    <property type="match status" value="1"/>
</dbReference>
<dbReference type="PANTHER" id="PTHR43133">
    <property type="entry name" value="RNA POLYMERASE ECF-TYPE SIGMA FACTO"/>
    <property type="match status" value="1"/>
</dbReference>
<name>A0A511DHQ6_9PSEU</name>
<proteinExistence type="predicted"/>
<reference evidence="7 8" key="1">
    <citation type="submission" date="2019-07" db="EMBL/GenBank/DDBJ databases">
        <title>Whole genome shotgun sequence of Pseudonocardia sulfidoxydans NBRC 16205.</title>
        <authorList>
            <person name="Hosoyama A."/>
            <person name="Uohara A."/>
            <person name="Ohji S."/>
            <person name="Ichikawa N."/>
        </authorList>
    </citation>
    <scope>NUCLEOTIDE SEQUENCE [LARGE SCALE GENOMIC DNA]</scope>
    <source>
        <strain evidence="7 8">NBRC 16205</strain>
    </source>
</reference>